<evidence type="ECO:0000256" key="1">
    <source>
        <dbReference type="SAM" id="MobiDB-lite"/>
    </source>
</evidence>
<dbReference type="EMBL" id="SDRB02010195">
    <property type="protein sequence ID" value="THG07209.1"/>
    <property type="molecule type" value="Genomic_DNA"/>
</dbReference>
<reference evidence="2 3" key="1">
    <citation type="journal article" date="2018" name="Proc. Natl. Acad. Sci. U.S.A.">
        <title>Draft genome sequence of Camellia sinensis var. sinensis provides insights into the evolution of the tea genome and tea quality.</title>
        <authorList>
            <person name="Wei C."/>
            <person name="Yang H."/>
            <person name="Wang S."/>
            <person name="Zhao J."/>
            <person name="Liu C."/>
            <person name="Gao L."/>
            <person name="Xia E."/>
            <person name="Lu Y."/>
            <person name="Tai Y."/>
            <person name="She G."/>
            <person name="Sun J."/>
            <person name="Cao H."/>
            <person name="Tong W."/>
            <person name="Gao Q."/>
            <person name="Li Y."/>
            <person name="Deng W."/>
            <person name="Jiang X."/>
            <person name="Wang W."/>
            <person name="Chen Q."/>
            <person name="Zhang S."/>
            <person name="Li H."/>
            <person name="Wu J."/>
            <person name="Wang P."/>
            <person name="Li P."/>
            <person name="Shi C."/>
            <person name="Zheng F."/>
            <person name="Jian J."/>
            <person name="Huang B."/>
            <person name="Shan D."/>
            <person name="Shi M."/>
            <person name="Fang C."/>
            <person name="Yue Y."/>
            <person name="Li F."/>
            <person name="Li D."/>
            <person name="Wei S."/>
            <person name="Han B."/>
            <person name="Jiang C."/>
            <person name="Yin Y."/>
            <person name="Xia T."/>
            <person name="Zhang Z."/>
            <person name="Bennetzen J.L."/>
            <person name="Zhao S."/>
            <person name="Wan X."/>
        </authorList>
    </citation>
    <scope>NUCLEOTIDE SEQUENCE [LARGE SCALE GENOMIC DNA]</scope>
    <source>
        <strain evidence="3">cv. Shuchazao</strain>
        <tissue evidence="2">Leaf</tissue>
    </source>
</reference>
<protein>
    <submittedName>
        <fullName evidence="2">Uncharacterized protein</fullName>
    </submittedName>
</protein>
<dbReference type="STRING" id="542762.A0A4S4DV86"/>
<gene>
    <name evidence="2" type="ORF">TEA_012015</name>
</gene>
<evidence type="ECO:0000313" key="3">
    <source>
        <dbReference type="Proteomes" id="UP000306102"/>
    </source>
</evidence>
<sequence>MSAAAEEELKIRCELEMEVERDLEAEIKDGIYHLALRLHRLYQHQKERNQERMNNKTLYAEVNINIRLEGGTKIEIKEIKKGIVAREHGQPLAPIRSENMQGVMRGSNAKNFDWAKSLRSEARRPLAINKKNDSLSNHAKVISSEHGDSLPLPHQNHKLDHTRRKWTSASGSGQQKRGMRVENKLLELGWKC</sequence>
<feature type="region of interest" description="Disordered" evidence="1">
    <location>
        <begin position="144"/>
        <end position="178"/>
    </location>
</feature>
<keyword evidence="3" id="KW-1185">Reference proteome</keyword>
<dbReference type="Proteomes" id="UP000306102">
    <property type="component" value="Unassembled WGS sequence"/>
</dbReference>
<evidence type="ECO:0000313" key="2">
    <source>
        <dbReference type="EMBL" id="THG07209.1"/>
    </source>
</evidence>
<organism evidence="2 3">
    <name type="scientific">Camellia sinensis var. sinensis</name>
    <name type="common">China tea</name>
    <dbReference type="NCBI Taxonomy" id="542762"/>
    <lineage>
        <taxon>Eukaryota</taxon>
        <taxon>Viridiplantae</taxon>
        <taxon>Streptophyta</taxon>
        <taxon>Embryophyta</taxon>
        <taxon>Tracheophyta</taxon>
        <taxon>Spermatophyta</taxon>
        <taxon>Magnoliopsida</taxon>
        <taxon>eudicotyledons</taxon>
        <taxon>Gunneridae</taxon>
        <taxon>Pentapetalae</taxon>
        <taxon>asterids</taxon>
        <taxon>Ericales</taxon>
        <taxon>Theaceae</taxon>
        <taxon>Camellia</taxon>
    </lineage>
</organism>
<name>A0A4S4DV86_CAMSN</name>
<accession>A0A4S4DV86</accession>
<comment type="caution">
    <text evidence="2">The sequence shown here is derived from an EMBL/GenBank/DDBJ whole genome shotgun (WGS) entry which is preliminary data.</text>
</comment>
<proteinExistence type="predicted"/>
<dbReference type="AlphaFoldDB" id="A0A4S4DV86"/>